<dbReference type="NCBIfam" id="TIGR04500">
    <property type="entry name" value="PpiC_rel_mature"/>
    <property type="match status" value="1"/>
</dbReference>
<protein>
    <submittedName>
        <fullName evidence="1">Putative peptide maturation system protein</fullName>
    </submittedName>
</protein>
<sequence>MTTAPPPAPSPLPVFGDVLAEAVDLLRSLPRRRPGVPAARQAVERWRAAHPGTHAQLVTDVRPGSPIVDHDLVLSHPGGGSVALTAPADDGVPWTVDHSTHWASGVVLMVDDQELLIQNALLTLRARAAREPAIQQELIDYCILDGLVEREPDPTPAELQEASDAYRLRRGLLSRAEMLRWLEEVGLTRAAYDNHVYGLALRRRLRSRVERETAEDHVRRHRADFDRVSAVWVTGPEDRLAALASCDDPLAALARALLTPAQGGELAVTVAERVARELPVPLRDTAEGGVVGPVAHGRDHLFGVVRERRPADPTDPDTLAAAGRAGFAAFMAERRAKAAITWYWL</sequence>
<dbReference type="EMBL" id="FNVT01000041">
    <property type="protein sequence ID" value="SEH03667.1"/>
    <property type="molecule type" value="Genomic_DNA"/>
</dbReference>
<accession>A0A1H6F0J5</accession>
<organism evidence="1 2">
    <name type="scientific">Nonomuraea solani</name>
    <dbReference type="NCBI Taxonomy" id="1144553"/>
    <lineage>
        <taxon>Bacteria</taxon>
        <taxon>Bacillati</taxon>
        <taxon>Actinomycetota</taxon>
        <taxon>Actinomycetes</taxon>
        <taxon>Streptosporangiales</taxon>
        <taxon>Streptosporangiaceae</taxon>
        <taxon>Nonomuraea</taxon>
    </lineage>
</organism>
<keyword evidence="2" id="KW-1185">Reference proteome</keyword>
<proteinExistence type="predicted"/>
<name>A0A1H6F0J5_9ACTN</name>
<dbReference type="AlphaFoldDB" id="A0A1H6F0J5"/>
<evidence type="ECO:0000313" key="1">
    <source>
        <dbReference type="EMBL" id="SEH03667.1"/>
    </source>
</evidence>
<reference evidence="1 2" key="1">
    <citation type="submission" date="2016-10" db="EMBL/GenBank/DDBJ databases">
        <authorList>
            <person name="de Groot N.N."/>
        </authorList>
    </citation>
    <scope>NUCLEOTIDE SEQUENCE [LARGE SCALE GENOMIC DNA]</scope>
    <source>
        <strain evidence="1 2">CGMCC 4.7037</strain>
    </source>
</reference>
<dbReference type="InterPro" id="IPR030985">
    <property type="entry name" value="PpiC-rel_mature"/>
</dbReference>
<dbReference type="OrthoDB" id="3533272at2"/>
<evidence type="ECO:0000313" key="2">
    <source>
        <dbReference type="Proteomes" id="UP000236732"/>
    </source>
</evidence>
<dbReference type="RefSeq" id="WP_103964621.1">
    <property type="nucleotide sequence ID" value="NZ_FNVT01000041.1"/>
</dbReference>
<dbReference type="Proteomes" id="UP000236732">
    <property type="component" value="Unassembled WGS sequence"/>
</dbReference>
<gene>
    <name evidence="1" type="ORF">SAMN05444920_14133</name>
</gene>